<dbReference type="Proteomes" id="UP000299102">
    <property type="component" value="Unassembled WGS sequence"/>
</dbReference>
<sequence length="214" mass="24102">MDKTSKALLNIRQVSVIFPWLNPGPPARPSDVRFERYTRDRIFDYTGSITTPGPIYLGSIPGKGNEVFYHITERIKDYEKININEIVSPAKRTQNSLLTEDVTRGSYPAGSRAAARRASRVTSPTRKVISAGSTLAGDLMRAKRRLLRIIESERLQTSSLVIASIVYTRRRKICFKITLTGRVFLRKQDGFSLGTPNLKHAQTQVPVPRRDSDV</sequence>
<accession>A0A4C1W8B3</accession>
<dbReference type="EMBL" id="BGZK01000482">
    <property type="protein sequence ID" value="GBP46385.1"/>
    <property type="molecule type" value="Genomic_DNA"/>
</dbReference>
<reference evidence="1 2" key="1">
    <citation type="journal article" date="2019" name="Commun. Biol.">
        <title>The bagworm genome reveals a unique fibroin gene that provides high tensile strength.</title>
        <authorList>
            <person name="Kono N."/>
            <person name="Nakamura H."/>
            <person name="Ohtoshi R."/>
            <person name="Tomita M."/>
            <person name="Numata K."/>
            <person name="Arakawa K."/>
        </authorList>
    </citation>
    <scope>NUCLEOTIDE SEQUENCE [LARGE SCALE GENOMIC DNA]</scope>
</reference>
<protein>
    <submittedName>
        <fullName evidence="1">Uncharacterized protein</fullName>
    </submittedName>
</protein>
<gene>
    <name evidence="1" type="ORF">EVAR_36365_1</name>
</gene>
<name>A0A4C1W8B3_EUMVA</name>
<comment type="caution">
    <text evidence="1">The sequence shown here is derived from an EMBL/GenBank/DDBJ whole genome shotgun (WGS) entry which is preliminary data.</text>
</comment>
<evidence type="ECO:0000313" key="2">
    <source>
        <dbReference type="Proteomes" id="UP000299102"/>
    </source>
</evidence>
<dbReference type="AlphaFoldDB" id="A0A4C1W8B3"/>
<organism evidence="1 2">
    <name type="scientific">Eumeta variegata</name>
    <name type="common">Bagworm moth</name>
    <name type="synonym">Eumeta japonica</name>
    <dbReference type="NCBI Taxonomy" id="151549"/>
    <lineage>
        <taxon>Eukaryota</taxon>
        <taxon>Metazoa</taxon>
        <taxon>Ecdysozoa</taxon>
        <taxon>Arthropoda</taxon>
        <taxon>Hexapoda</taxon>
        <taxon>Insecta</taxon>
        <taxon>Pterygota</taxon>
        <taxon>Neoptera</taxon>
        <taxon>Endopterygota</taxon>
        <taxon>Lepidoptera</taxon>
        <taxon>Glossata</taxon>
        <taxon>Ditrysia</taxon>
        <taxon>Tineoidea</taxon>
        <taxon>Psychidae</taxon>
        <taxon>Oiketicinae</taxon>
        <taxon>Eumeta</taxon>
    </lineage>
</organism>
<evidence type="ECO:0000313" key="1">
    <source>
        <dbReference type="EMBL" id="GBP46385.1"/>
    </source>
</evidence>
<keyword evidence="2" id="KW-1185">Reference proteome</keyword>
<proteinExistence type="predicted"/>